<keyword evidence="1" id="KW-0472">Membrane</keyword>
<gene>
    <name evidence="2" type="ORF">MM415A02254_0004</name>
</gene>
<keyword evidence="1" id="KW-1133">Transmembrane helix</keyword>
<name>A0A6M3JWL3_9ZZZZ</name>
<proteinExistence type="predicted"/>
<reference evidence="2" key="1">
    <citation type="submission" date="2020-03" db="EMBL/GenBank/DDBJ databases">
        <title>The deep terrestrial virosphere.</title>
        <authorList>
            <person name="Holmfeldt K."/>
            <person name="Nilsson E."/>
            <person name="Simone D."/>
            <person name="Lopez-Fernandez M."/>
            <person name="Wu X."/>
            <person name="de Brujin I."/>
            <person name="Lundin D."/>
            <person name="Andersson A."/>
            <person name="Bertilsson S."/>
            <person name="Dopson M."/>
        </authorList>
    </citation>
    <scope>NUCLEOTIDE SEQUENCE</scope>
    <source>
        <strain evidence="2">MM415A02254</strain>
    </source>
</reference>
<keyword evidence="1" id="KW-0812">Transmembrane</keyword>
<accession>A0A6M3JWL3</accession>
<organism evidence="2">
    <name type="scientific">viral metagenome</name>
    <dbReference type="NCBI Taxonomy" id="1070528"/>
    <lineage>
        <taxon>unclassified sequences</taxon>
        <taxon>metagenomes</taxon>
        <taxon>organismal metagenomes</taxon>
    </lineage>
</organism>
<dbReference type="AlphaFoldDB" id="A0A6M3JWL3"/>
<dbReference type="EMBL" id="MT142051">
    <property type="protein sequence ID" value="QJA73761.1"/>
    <property type="molecule type" value="Genomic_DNA"/>
</dbReference>
<evidence type="ECO:0000256" key="1">
    <source>
        <dbReference type="SAM" id="Phobius"/>
    </source>
</evidence>
<protein>
    <submittedName>
        <fullName evidence="2">Uncharacterized protein</fullName>
    </submittedName>
</protein>
<sequence length="64" mass="6816">METKKGWLRSKVFTRGYVVVLLVTVVAFSAARLIGDCLSAWPDSVILGGAGFVVALLAEFGLES</sequence>
<feature type="transmembrane region" description="Helical" evidence="1">
    <location>
        <begin position="12"/>
        <end position="34"/>
    </location>
</feature>
<feature type="transmembrane region" description="Helical" evidence="1">
    <location>
        <begin position="40"/>
        <end position="62"/>
    </location>
</feature>
<evidence type="ECO:0000313" key="2">
    <source>
        <dbReference type="EMBL" id="QJA73761.1"/>
    </source>
</evidence>